<evidence type="ECO:0000313" key="6">
    <source>
        <dbReference type="Proteomes" id="UP000053611"/>
    </source>
</evidence>
<name>A0A0J1AUY8_9TREE</name>
<dbReference type="STRING" id="879819.A0A0J1AUY8"/>
<dbReference type="RefSeq" id="XP_018275590.1">
    <property type="nucleotide sequence ID" value="XM_018424409.1"/>
</dbReference>
<evidence type="ECO:0000256" key="3">
    <source>
        <dbReference type="ARBA" id="ARBA00023239"/>
    </source>
</evidence>
<dbReference type="SUPFAM" id="SSF51621">
    <property type="entry name" value="Phosphoenolpyruvate/pyruvate domain"/>
    <property type="match status" value="1"/>
</dbReference>
<sequence>MAQTMQARMTLKNALKNGEKGMGFWLTFPGPSVVRSILSSVRGFNWVLIDGEHGQIAERDYYELVNAVAQYGATPVVRIPVADEALVKRALDAGAHGIMTPMCHSAADARAVVAWNKYPPRGTRGFGPMYAGASFGIGEGAYAAEADDALLVMVQIESRAGVENVEEIARVEGLDVLFIGVLAPNTLTAGPYDLSKSMNVEFGGDEHNAAIARVLKAAHDNGKVAAIFCGNGETARARLAQGFDMASVATDIGSLVAQMARELTNAGGHAQEKKGGGYT</sequence>
<dbReference type="InterPro" id="IPR005000">
    <property type="entry name" value="Aldolase/citrate-lyase_domain"/>
</dbReference>
<dbReference type="GO" id="GO:0005737">
    <property type="term" value="C:cytoplasm"/>
    <property type="evidence" value="ECO:0007669"/>
    <property type="project" value="TreeGrafter"/>
</dbReference>
<evidence type="ECO:0000259" key="4">
    <source>
        <dbReference type="Pfam" id="PF03328"/>
    </source>
</evidence>
<proteinExistence type="inferred from homology"/>
<protein>
    <submittedName>
        <fullName evidence="5">Phosphoenolpyruvate/pyruvate domain-containing protein</fullName>
    </submittedName>
</protein>
<keyword evidence="2" id="KW-0479">Metal-binding</keyword>
<evidence type="ECO:0000256" key="2">
    <source>
        <dbReference type="ARBA" id="ARBA00022723"/>
    </source>
</evidence>
<dbReference type="InterPro" id="IPR015813">
    <property type="entry name" value="Pyrv/PenolPyrv_kinase-like_dom"/>
</dbReference>
<dbReference type="InterPro" id="IPR040442">
    <property type="entry name" value="Pyrv_kinase-like_dom_sf"/>
</dbReference>
<dbReference type="PANTHER" id="PTHR30502:SF0">
    <property type="entry name" value="PHOSPHOENOLPYRUVATE CARBOXYLASE FAMILY PROTEIN"/>
    <property type="match status" value="1"/>
</dbReference>
<gene>
    <name evidence="5" type="ORF">CC85DRAFT_288873</name>
</gene>
<keyword evidence="6" id="KW-1185">Reference proteome</keyword>
<keyword evidence="3" id="KW-0456">Lyase</keyword>
<comment type="similarity">
    <text evidence="1">Belongs to the HpcH/HpaI aldolase family.</text>
</comment>
<dbReference type="AlphaFoldDB" id="A0A0J1AUY8"/>
<dbReference type="EMBL" id="KQ087270">
    <property type="protein sequence ID" value="KLT39099.1"/>
    <property type="molecule type" value="Genomic_DNA"/>
</dbReference>
<evidence type="ECO:0000256" key="1">
    <source>
        <dbReference type="ARBA" id="ARBA00005568"/>
    </source>
</evidence>
<reference evidence="5 6" key="1">
    <citation type="submission" date="2015-03" db="EMBL/GenBank/DDBJ databases">
        <title>Genomics and transcriptomics of the oil-accumulating basidiomycete yeast T. oleaginosus allow insights into substrate utilization and the diverse evolutionary trajectories of mating systems in fungi.</title>
        <authorList>
            <consortium name="DOE Joint Genome Institute"/>
            <person name="Kourist R."/>
            <person name="Kracht O."/>
            <person name="Bracharz F."/>
            <person name="Lipzen A."/>
            <person name="Nolan M."/>
            <person name="Ohm R."/>
            <person name="Grigoriev I."/>
            <person name="Sun S."/>
            <person name="Heitman J."/>
            <person name="Bruck T."/>
            <person name="Nowrousian M."/>
        </authorList>
    </citation>
    <scope>NUCLEOTIDE SEQUENCE [LARGE SCALE GENOMIC DNA]</scope>
    <source>
        <strain evidence="5 6">IBC0246</strain>
    </source>
</reference>
<dbReference type="GO" id="GO:0046872">
    <property type="term" value="F:metal ion binding"/>
    <property type="evidence" value="ECO:0007669"/>
    <property type="project" value="UniProtKB-KW"/>
</dbReference>
<accession>A0A0J1AUY8</accession>
<keyword evidence="5" id="KW-0670">Pyruvate</keyword>
<evidence type="ECO:0000313" key="5">
    <source>
        <dbReference type="EMBL" id="KLT39099.1"/>
    </source>
</evidence>
<dbReference type="PANTHER" id="PTHR30502">
    <property type="entry name" value="2-KETO-3-DEOXY-L-RHAMNONATE ALDOLASE"/>
    <property type="match status" value="1"/>
</dbReference>
<dbReference type="Pfam" id="PF03328">
    <property type="entry name" value="HpcH_HpaI"/>
    <property type="match status" value="1"/>
</dbReference>
<dbReference type="InterPro" id="IPR050251">
    <property type="entry name" value="HpcH-HpaI_aldolase"/>
</dbReference>
<dbReference type="Gene3D" id="3.20.20.60">
    <property type="entry name" value="Phosphoenolpyruvate-binding domains"/>
    <property type="match status" value="1"/>
</dbReference>
<feature type="domain" description="HpcH/HpaI aldolase/citrate lyase" evidence="4">
    <location>
        <begin position="40"/>
        <end position="256"/>
    </location>
</feature>
<dbReference type="Proteomes" id="UP000053611">
    <property type="component" value="Unassembled WGS sequence"/>
</dbReference>
<organism evidence="5 6">
    <name type="scientific">Cutaneotrichosporon oleaginosum</name>
    <dbReference type="NCBI Taxonomy" id="879819"/>
    <lineage>
        <taxon>Eukaryota</taxon>
        <taxon>Fungi</taxon>
        <taxon>Dikarya</taxon>
        <taxon>Basidiomycota</taxon>
        <taxon>Agaricomycotina</taxon>
        <taxon>Tremellomycetes</taxon>
        <taxon>Trichosporonales</taxon>
        <taxon>Trichosporonaceae</taxon>
        <taxon>Cutaneotrichosporon</taxon>
    </lineage>
</organism>
<dbReference type="GeneID" id="28985012"/>
<dbReference type="GO" id="GO:0016832">
    <property type="term" value="F:aldehyde-lyase activity"/>
    <property type="evidence" value="ECO:0007669"/>
    <property type="project" value="TreeGrafter"/>
</dbReference>
<dbReference type="OrthoDB" id="1621678at2759"/>